<comment type="cofactor">
    <cofactor evidence="2">
        <name>Mg(2+)</name>
        <dbReference type="ChEBI" id="CHEBI:18420"/>
    </cofactor>
</comment>
<dbReference type="Proteomes" id="UP001233999">
    <property type="component" value="Unassembled WGS sequence"/>
</dbReference>
<reference evidence="14" key="2">
    <citation type="submission" date="2023-05" db="EMBL/GenBank/DDBJ databases">
        <authorList>
            <person name="Fouks B."/>
        </authorList>
    </citation>
    <scope>NUCLEOTIDE SEQUENCE</scope>
    <source>
        <strain evidence="14">Stay&amp;Tobe</strain>
        <tissue evidence="14">Testes</tissue>
    </source>
</reference>
<feature type="domain" description="Mab-21-like HhH/H2TH-like" evidence="13">
    <location>
        <begin position="256"/>
        <end position="348"/>
    </location>
</feature>
<evidence type="ECO:0000256" key="4">
    <source>
        <dbReference type="ARBA" id="ARBA00022679"/>
    </source>
</evidence>
<dbReference type="Pfam" id="PF03281">
    <property type="entry name" value="Mab-21"/>
    <property type="match status" value="1"/>
</dbReference>
<dbReference type="AlphaFoldDB" id="A0AAD7ZTA3"/>
<evidence type="ECO:0000313" key="15">
    <source>
        <dbReference type="Proteomes" id="UP001233999"/>
    </source>
</evidence>
<keyword evidence="15" id="KW-1185">Reference proteome</keyword>
<dbReference type="Gene3D" id="3.30.460.90">
    <property type="match status" value="1"/>
</dbReference>
<evidence type="ECO:0000256" key="1">
    <source>
        <dbReference type="ARBA" id="ARBA00001936"/>
    </source>
</evidence>
<dbReference type="Pfam" id="PF20266">
    <property type="entry name" value="Mab-21_C"/>
    <property type="match status" value="1"/>
</dbReference>
<accession>A0AAD7ZTA3</accession>
<evidence type="ECO:0000256" key="3">
    <source>
        <dbReference type="ARBA" id="ARBA00008307"/>
    </source>
</evidence>
<evidence type="ECO:0000256" key="2">
    <source>
        <dbReference type="ARBA" id="ARBA00001946"/>
    </source>
</evidence>
<dbReference type="Gene3D" id="1.10.1410.40">
    <property type="match status" value="1"/>
</dbReference>
<keyword evidence="9" id="KW-0460">Magnesium</keyword>
<evidence type="ECO:0000256" key="5">
    <source>
        <dbReference type="ARBA" id="ARBA00022695"/>
    </source>
</evidence>
<evidence type="ECO:0000256" key="11">
    <source>
        <dbReference type="ARBA" id="ARBA00023211"/>
    </source>
</evidence>
<keyword evidence="7" id="KW-0547">Nucleotide-binding</keyword>
<organism evidence="14 15">
    <name type="scientific">Diploptera punctata</name>
    <name type="common">Pacific beetle cockroach</name>
    <dbReference type="NCBI Taxonomy" id="6984"/>
    <lineage>
        <taxon>Eukaryota</taxon>
        <taxon>Metazoa</taxon>
        <taxon>Ecdysozoa</taxon>
        <taxon>Arthropoda</taxon>
        <taxon>Hexapoda</taxon>
        <taxon>Insecta</taxon>
        <taxon>Pterygota</taxon>
        <taxon>Neoptera</taxon>
        <taxon>Polyneoptera</taxon>
        <taxon>Dictyoptera</taxon>
        <taxon>Blattodea</taxon>
        <taxon>Blaberoidea</taxon>
        <taxon>Blaberidae</taxon>
        <taxon>Diplopterinae</taxon>
        <taxon>Diploptera</taxon>
    </lineage>
</organism>
<comment type="caution">
    <text evidence="14">The sequence shown here is derived from an EMBL/GenBank/DDBJ whole genome shotgun (WGS) entry which is preliminary data.</text>
</comment>
<keyword evidence="6" id="KW-0479">Metal-binding</keyword>
<evidence type="ECO:0000259" key="13">
    <source>
        <dbReference type="Pfam" id="PF20266"/>
    </source>
</evidence>
<dbReference type="GO" id="GO:0016779">
    <property type="term" value="F:nucleotidyltransferase activity"/>
    <property type="evidence" value="ECO:0007669"/>
    <property type="project" value="UniProtKB-KW"/>
</dbReference>
<dbReference type="PANTHER" id="PTHR10656:SF42">
    <property type="entry name" value="CYCLIC GMP-AMP SYNTHASE-LIKE PROTEIN-RELATED"/>
    <property type="match status" value="1"/>
</dbReference>
<dbReference type="EMBL" id="JASPKZ010007251">
    <property type="protein sequence ID" value="KAJ9585677.1"/>
    <property type="molecule type" value="Genomic_DNA"/>
</dbReference>
<protein>
    <submittedName>
        <fullName evidence="14">Uncharacterized protein</fullName>
    </submittedName>
</protein>
<dbReference type="GO" id="GO:0046872">
    <property type="term" value="F:metal ion binding"/>
    <property type="evidence" value="ECO:0007669"/>
    <property type="project" value="UniProtKB-KW"/>
</dbReference>
<evidence type="ECO:0000256" key="8">
    <source>
        <dbReference type="ARBA" id="ARBA00022840"/>
    </source>
</evidence>
<evidence type="ECO:0000313" key="14">
    <source>
        <dbReference type="EMBL" id="KAJ9585677.1"/>
    </source>
</evidence>
<keyword evidence="11" id="KW-0464">Manganese</keyword>
<feature type="domain" description="Mab-21-like nucleotidyltransferase" evidence="12">
    <location>
        <begin position="68"/>
        <end position="251"/>
    </location>
</feature>
<dbReference type="InterPro" id="IPR046903">
    <property type="entry name" value="Mab-21-like_nuc_Trfase"/>
</dbReference>
<keyword evidence="5" id="KW-0548">Nucleotidyltransferase</keyword>
<dbReference type="SMART" id="SM01265">
    <property type="entry name" value="Mab-21"/>
    <property type="match status" value="1"/>
</dbReference>
<dbReference type="PANTHER" id="PTHR10656">
    <property type="entry name" value="CELL FATE DETERMINING PROTEIN MAB21-RELATED"/>
    <property type="match status" value="1"/>
</dbReference>
<gene>
    <name evidence="14" type="ORF">L9F63_002467</name>
</gene>
<comment type="cofactor">
    <cofactor evidence="1">
        <name>Mn(2+)</name>
        <dbReference type="ChEBI" id="CHEBI:29035"/>
    </cofactor>
</comment>
<evidence type="ECO:0000259" key="12">
    <source>
        <dbReference type="Pfam" id="PF03281"/>
    </source>
</evidence>
<proteinExistence type="inferred from homology"/>
<keyword evidence="8" id="KW-0067">ATP-binding</keyword>
<evidence type="ECO:0000256" key="9">
    <source>
        <dbReference type="ARBA" id="ARBA00022842"/>
    </source>
</evidence>
<dbReference type="InterPro" id="IPR046906">
    <property type="entry name" value="Mab-21_HhH/H2TH-like"/>
</dbReference>
<keyword evidence="4" id="KW-0808">Transferase</keyword>
<evidence type="ECO:0000256" key="6">
    <source>
        <dbReference type="ARBA" id="ARBA00022723"/>
    </source>
</evidence>
<reference evidence="14" key="1">
    <citation type="journal article" date="2023" name="IScience">
        <title>Live-bearing cockroach genome reveals convergent evolutionary mechanisms linked to viviparity in insects and beyond.</title>
        <authorList>
            <person name="Fouks B."/>
            <person name="Harrison M.C."/>
            <person name="Mikhailova A.A."/>
            <person name="Marchal E."/>
            <person name="English S."/>
            <person name="Carruthers M."/>
            <person name="Jennings E.C."/>
            <person name="Chiamaka E.L."/>
            <person name="Frigard R.A."/>
            <person name="Pippel M."/>
            <person name="Attardo G.M."/>
            <person name="Benoit J.B."/>
            <person name="Bornberg-Bauer E."/>
            <person name="Tobe S.S."/>
        </authorList>
    </citation>
    <scope>NUCLEOTIDE SEQUENCE</scope>
    <source>
        <strain evidence="14">Stay&amp;Tobe</strain>
    </source>
</reference>
<sequence>MENIPNNVNDLEPILQRFIRENITLHEDEVKKANQNLKSLLLGKIEEQLRKDETFQTLYKEPQYVGSYYENLRVGHPNEFDINLELELPIKDKSILIDTTGTEPGFTKIKVEKVFKQRTPDAVRKKIESWLDKGYMNRESVMKWLQGIVDKSLTKITWPPDMTVRRTTSGPAVTLHVERNDDKFDVDLVPVFRFNKDEWPSQPIRQADDVPRNIDTSSLKWCVVPKSPRSAPSSNFQWRMSFYMIEKELMRDLNNMKPIIKLFKLLRDKQEWGGLSSYYIKTLFMWEQENQRHVVRFWRKPLSYLFIHMLNVLEECLENGRIKFFWHKDCNLIDHLKPDNVKNMTGRIKFLKKLIYRALEDNRMNLSDEMDTVFTT</sequence>
<evidence type="ECO:0000256" key="10">
    <source>
        <dbReference type="ARBA" id="ARBA00023134"/>
    </source>
</evidence>
<dbReference type="InterPro" id="IPR024810">
    <property type="entry name" value="MAB21L/cGLR"/>
</dbReference>
<evidence type="ECO:0000256" key="7">
    <source>
        <dbReference type="ARBA" id="ARBA00022741"/>
    </source>
</evidence>
<keyword evidence="10" id="KW-0342">GTP-binding</keyword>
<name>A0AAD7ZTA3_DIPPU</name>
<dbReference type="GO" id="GO:0005524">
    <property type="term" value="F:ATP binding"/>
    <property type="evidence" value="ECO:0007669"/>
    <property type="project" value="UniProtKB-KW"/>
</dbReference>
<comment type="similarity">
    <text evidence="3">Belongs to the mab-21 family.</text>
</comment>
<dbReference type="GO" id="GO:0005525">
    <property type="term" value="F:GTP binding"/>
    <property type="evidence" value="ECO:0007669"/>
    <property type="project" value="UniProtKB-KW"/>
</dbReference>